<comment type="similarity">
    <text evidence="2 7">Belongs to the profilin family.</text>
</comment>
<comment type="caution">
    <text evidence="8">The sequence shown here is derived from an EMBL/GenBank/DDBJ whole genome shotgun (WGS) entry which is preliminary data.</text>
</comment>
<sequence length="106" mass="11601">MSWDAYVDNHLMCAFPTGNTLTSVGIIGLDGSVWTANNKFPEIKTAEVTAIVNAFNSDGDELAQRGLFIGDAKYLVVEGEKDMPMTRGEYNSVVEKLGDYLVDQGY</sequence>
<evidence type="ECO:0000256" key="7">
    <source>
        <dbReference type="RuleBase" id="RU003909"/>
    </source>
</evidence>
<comment type="subcellular location">
    <subcellularLocation>
        <location evidence="1">Cytoplasm</location>
        <location evidence="1">Cytoskeleton</location>
    </subcellularLocation>
</comment>
<dbReference type="GO" id="GO:0005938">
    <property type="term" value="C:cell cortex"/>
    <property type="evidence" value="ECO:0007669"/>
    <property type="project" value="TreeGrafter"/>
</dbReference>
<dbReference type="SMART" id="SM00392">
    <property type="entry name" value="PROF"/>
    <property type="match status" value="1"/>
</dbReference>
<reference evidence="8" key="1">
    <citation type="submission" date="2021-01" db="EMBL/GenBank/DDBJ databases">
        <title>Adiantum capillus-veneris genome.</title>
        <authorList>
            <person name="Fang Y."/>
            <person name="Liao Q."/>
        </authorList>
    </citation>
    <scope>NUCLEOTIDE SEQUENCE</scope>
    <source>
        <strain evidence="8">H3</strain>
        <tissue evidence="8">Leaf</tissue>
    </source>
</reference>
<organism evidence="8 9">
    <name type="scientific">Adiantum capillus-veneris</name>
    <name type="common">Maidenhair fern</name>
    <dbReference type="NCBI Taxonomy" id="13818"/>
    <lineage>
        <taxon>Eukaryota</taxon>
        <taxon>Viridiplantae</taxon>
        <taxon>Streptophyta</taxon>
        <taxon>Embryophyta</taxon>
        <taxon>Tracheophyta</taxon>
        <taxon>Polypodiopsida</taxon>
        <taxon>Polypodiidae</taxon>
        <taxon>Polypodiales</taxon>
        <taxon>Pteridineae</taxon>
        <taxon>Pteridaceae</taxon>
        <taxon>Vittarioideae</taxon>
        <taxon>Adiantum</taxon>
    </lineage>
</organism>
<gene>
    <name evidence="8" type="ORF">GOP47_0023616</name>
</gene>
<dbReference type="InterPro" id="IPR005455">
    <property type="entry name" value="PFN_euk"/>
</dbReference>
<dbReference type="PANTHER" id="PTHR11604:SF0">
    <property type="entry name" value="PROFILIN"/>
    <property type="match status" value="1"/>
</dbReference>
<dbReference type="Pfam" id="PF00235">
    <property type="entry name" value="Profilin"/>
    <property type="match status" value="1"/>
</dbReference>
<dbReference type="SUPFAM" id="SSF55770">
    <property type="entry name" value="Profilin (actin-binding protein)"/>
    <property type="match status" value="1"/>
</dbReference>
<dbReference type="PRINTS" id="PR01640">
    <property type="entry name" value="PROFILINPLNT"/>
</dbReference>
<keyword evidence="9" id="KW-1185">Reference proteome</keyword>
<keyword evidence="5 6" id="KW-0206">Cytoskeleton</keyword>
<dbReference type="InterPro" id="IPR036140">
    <property type="entry name" value="PFN_sf"/>
</dbReference>
<dbReference type="OrthoDB" id="421374at2759"/>
<dbReference type="GO" id="GO:0005856">
    <property type="term" value="C:cytoskeleton"/>
    <property type="evidence" value="ECO:0007669"/>
    <property type="project" value="UniProtKB-SubCell"/>
</dbReference>
<dbReference type="Proteomes" id="UP000886520">
    <property type="component" value="Chromosome 23"/>
</dbReference>
<evidence type="ECO:0000256" key="4">
    <source>
        <dbReference type="ARBA" id="ARBA00023203"/>
    </source>
</evidence>
<name>A0A9D4U6D5_ADICA</name>
<dbReference type="PRINTS" id="PR00392">
    <property type="entry name" value="PROFILIN"/>
</dbReference>
<keyword evidence="3" id="KW-0963">Cytoplasm</keyword>
<comment type="subunit">
    <text evidence="6">Occurs in many kinds of cells as a complex with monomeric actin in a 1:1 ratio.</text>
</comment>
<protein>
    <recommendedName>
        <fullName evidence="7">Profilin</fullName>
    </recommendedName>
</protein>
<accession>A0A9D4U6D5</accession>
<dbReference type="PROSITE" id="PS00414">
    <property type="entry name" value="PROFILIN"/>
    <property type="match status" value="1"/>
</dbReference>
<comment type="function">
    <text evidence="6">Binds to actin and affects the structure of the cytoskeleton. At high concentrations, profilin prevents the polymerization of actin, whereas it enhances it at low concentrations.</text>
</comment>
<evidence type="ECO:0000256" key="1">
    <source>
        <dbReference type="ARBA" id="ARBA00004245"/>
    </source>
</evidence>
<evidence type="ECO:0000256" key="3">
    <source>
        <dbReference type="ARBA" id="ARBA00022490"/>
    </source>
</evidence>
<evidence type="ECO:0000256" key="5">
    <source>
        <dbReference type="ARBA" id="ARBA00023212"/>
    </source>
</evidence>
<dbReference type="InterPro" id="IPR027310">
    <property type="entry name" value="Profilin_CS"/>
</dbReference>
<dbReference type="EMBL" id="JABFUD020000023">
    <property type="protein sequence ID" value="KAI5061111.1"/>
    <property type="molecule type" value="Genomic_DNA"/>
</dbReference>
<evidence type="ECO:0000313" key="8">
    <source>
        <dbReference type="EMBL" id="KAI5061111.1"/>
    </source>
</evidence>
<dbReference type="GO" id="GO:0003785">
    <property type="term" value="F:actin monomer binding"/>
    <property type="evidence" value="ECO:0007669"/>
    <property type="project" value="TreeGrafter"/>
</dbReference>
<evidence type="ECO:0000313" key="9">
    <source>
        <dbReference type="Proteomes" id="UP000886520"/>
    </source>
</evidence>
<dbReference type="PANTHER" id="PTHR11604">
    <property type="entry name" value="PROFILIN"/>
    <property type="match status" value="1"/>
</dbReference>
<dbReference type="AlphaFoldDB" id="A0A9D4U6D5"/>
<keyword evidence="4 7" id="KW-0009">Actin-binding</keyword>
<dbReference type="InterPro" id="IPR048278">
    <property type="entry name" value="PFN"/>
</dbReference>
<evidence type="ECO:0000256" key="6">
    <source>
        <dbReference type="RuleBase" id="RU003908"/>
    </source>
</evidence>
<evidence type="ECO:0000256" key="2">
    <source>
        <dbReference type="ARBA" id="ARBA00010058"/>
    </source>
</evidence>
<dbReference type="Gene3D" id="3.30.450.30">
    <property type="entry name" value="Dynein light chain 2a, cytoplasmic"/>
    <property type="match status" value="1"/>
</dbReference>
<proteinExistence type="inferred from homology"/>